<evidence type="ECO:0000313" key="2">
    <source>
        <dbReference type="Proteomes" id="UP000278632"/>
    </source>
</evidence>
<dbReference type="Gene3D" id="1.10.3480.10">
    <property type="entry name" value="TorD-like"/>
    <property type="match status" value="1"/>
</dbReference>
<gene>
    <name evidence="1" type="ORF">DMP08_00355</name>
</gene>
<dbReference type="Pfam" id="PF02613">
    <property type="entry name" value="Nitrate_red_del"/>
    <property type="match status" value="1"/>
</dbReference>
<dbReference type="SUPFAM" id="SSF89155">
    <property type="entry name" value="TorD-like"/>
    <property type="match status" value="1"/>
</dbReference>
<proteinExistence type="predicted"/>
<reference evidence="2" key="1">
    <citation type="submission" date="2018-05" db="EMBL/GenBank/DDBJ databases">
        <title>Genome Sequencing of selected type strains of the family Eggerthellaceae.</title>
        <authorList>
            <person name="Danylec N."/>
            <person name="Stoll D.A."/>
            <person name="Doetsch A."/>
            <person name="Huch M."/>
        </authorList>
    </citation>
    <scope>NUCLEOTIDE SEQUENCE [LARGE SCALE GENOMIC DNA]</scope>
    <source>
        <strain evidence="2">DSM 16106</strain>
    </source>
</reference>
<dbReference type="Proteomes" id="UP000278632">
    <property type="component" value="Unassembled WGS sequence"/>
</dbReference>
<evidence type="ECO:0000313" key="1">
    <source>
        <dbReference type="EMBL" id="RNL48948.1"/>
    </source>
</evidence>
<evidence type="ECO:0008006" key="3">
    <source>
        <dbReference type="Google" id="ProtNLM"/>
    </source>
</evidence>
<dbReference type="EMBL" id="QICD01000001">
    <property type="protein sequence ID" value="RNL48948.1"/>
    <property type="molecule type" value="Genomic_DNA"/>
</dbReference>
<dbReference type="AlphaFoldDB" id="A0A3N0BKL1"/>
<sequence length="232" mass="25078">MQAELALARTLSLIAPLFTCLSEEEYAQVLQSGAGECARSVARSLARSCDEADSWERALSASFGWSDRAAFQYSVLSSGMPLAALPVESLYKPWSQEPGNGYGASRGLFLGDSARHMQVVYRSLEIDVPARFAAAPDHLSLLLDLLALYVKCENRVAARDLVADHFDWLESYDGTLSRRAEEAPLLFGSGAHVHADTLDAVLRGIARVRALLGVTQRLANEIAARSGQPALA</sequence>
<accession>A0A3N0BKL1</accession>
<keyword evidence="2" id="KW-1185">Reference proteome</keyword>
<dbReference type="OrthoDB" id="1808217at2"/>
<comment type="caution">
    <text evidence="1">The sequence shown here is derived from an EMBL/GenBank/DDBJ whole genome shotgun (WGS) entry which is preliminary data.</text>
</comment>
<dbReference type="InterPro" id="IPR036411">
    <property type="entry name" value="TorD-like_sf"/>
</dbReference>
<organism evidence="1 2">
    <name type="scientific">Paraeggerthella hongkongensis</name>
    <dbReference type="NCBI Taxonomy" id="230658"/>
    <lineage>
        <taxon>Bacteria</taxon>
        <taxon>Bacillati</taxon>
        <taxon>Actinomycetota</taxon>
        <taxon>Coriobacteriia</taxon>
        <taxon>Eggerthellales</taxon>
        <taxon>Eggerthellaceae</taxon>
        <taxon>Paraeggerthella</taxon>
    </lineage>
</organism>
<dbReference type="InterPro" id="IPR020945">
    <property type="entry name" value="DMSO/NO3_reduct_chaperone"/>
</dbReference>
<name>A0A3N0BKL1_9ACTN</name>
<protein>
    <recommendedName>
        <fullName evidence="3">Molecular chaperone TorD</fullName>
    </recommendedName>
</protein>